<feature type="region of interest" description="Disordered" evidence="1">
    <location>
        <begin position="201"/>
        <end position="269"/>
    </location>
</feature>
<sequence length="386" mass="43764">MPNQRQPASRLTRNDLYSYGFKEGQNWGDDRRALEAALWEIDQHEREIRQNYTYNTQTRIPADSRVSYSSAPRGYSTEYTRVDPTTQYLSQARPPPDFCINRSDPSESQSSGSESLGPWSGGRADYYRRTSSHEKARSMRPSDDYSTDFTTFTRHEPSGSYGRASVPRIRTDDLFPPSPPMNTASSSYGLGLFSPVGQGSAFDRYNGHDSAPTSPHNSAARSDGSHYNDSQLVRYSGYAHHNDGYPERVEPAEERMTSQPHSPSAPWSVTAARDTISQLPSNMQSREPYAFYHNYSSSPASHAHDPSHVEYRNSYHDYGMEYRENDHFYDEDEGDSDHDFMSDGIASDEGEYYSSSEGTEEDYDGEEAFSDEGYYSSHSDDFYDSD</sequence>
<name>A0A8H4R048_9AGAR</name>
<protein>
    <submittedName>
        <fullName evidence="2">Uncharacterized protein</fullName>
    </submittedName>
</protein>
<keyword evidence="3" id="KW-1185">Reference proteome</keyword>
<feature type="compositionally biased region" description="Polar residues" evidence="1">
    <location>
        <begin position="257"/>
        <end position="267"/>
    </location>
</feature>
<evidence type="ECO:0000313" key="2">
    <source>
        <dbReference type="EMBL" id="KAF4619974.1"/>
    </source>
</evidence>
<evidence type="ECO:0000256" key="1">
    <source>
        <dbReference type="SAM" id="MobiDB-lite"/>
    </source>
</evidence>
<reference evidence="2 3" key="1">
    <citation type="submission" date="2019-12" db="EMBL/GenBank/DDBJ databases">
        <authorList>
            <person name="Floudas D."/>
            <person name="Bentzer J."/>
            <person name="Ahren D."/>
            <person name="Johansson T."/>
            <person name="Persson P."/>
            <person name="Tunlid A."/>
        </authorList>
    </citation>
    <scope>NUCLEOTIDE SEQUENCE [LARGE SCALE GENOMIC DNA]</scope>
    <source>
        <strain evidence="2 3">CBS 102.39</strain>
    </source>
</reference>
<feature type="compositionally biased region" description="Basic and acidic residues" evidence="1">
    <location>
        <begin position="240"/>
        <end position="256"/>
    </location>
</feature>
<feature type="compositionally biased region" description="Basic and acidic residues" evidence="1">
    <location>
        <begin position="125"/>
        <end position="143"/>
    </location>
</feature>
<feature type="compositionally biased region" description="Acidic residues" evidence="1">
    <location>
        <begin position="358"/>
        <end position="370"/>
    </location>
</feature>
<gene>
    <name evidence="2" type="ORF">D9613_004990</name>
</gene>
<feature type="compositionally biased region" description="Polar residues" evidence="1">
    <location>
        <begin position="77"/>
        <end position="90"/>
    </location>
</feature>
<comment type="caution">
    <text evidence="2">The sequence shown here is derived from an EMBL/GenBank/DDBJ whole genome shotgun (WGS) entry which is preliminary data.</text>
</comment>
<dbReference type="EMBL" id="JAACJL010000016">
    <property type="protein sequence ID" value="KAF4619974.1"/>
    <property type="molecule type" value="Genomic_DNA"/>
</dbReference>
<proteinExistence type="predicted"/>
<accession>A0A8H4R048</accession>
<feature type="compositionally biased region" description="Polar residues" evidence="1">
    <location>
        <begin position="211"/>
        <end position="233"/>
    </location>
</feature>
<feature type="compositionally biased region" description="Low complexity" evidence="1">
    <location>
        <begin position="106"/>
        <end position="122"/>
    </location>
</feature>
<evidence type="ECO:0000313" key="3">
    <source>
        <dbReference type="Proteomes" id="UP000521872"/>
    </source>
</evidence>
<organism evidence="2 3">
    <name type="scientific">Agrocybe pediades</name>
    <dbReference type="NCBI Taxonomy" id="84607"/>
    <lineage>
        <taxon>Eukaryota</taxon>
        <taxon>Fungi</taxon>
        <taxon>Dikarya</taxon>
        <taxon>Basidiomycota</taxon>
        <taxon>Agaricomycotina</taxon>
        <taxon>Agaricomycetes</taxon>
        <taxon>Agaricomycetidae</taxon>
        <taxon>Agaricales</taxon>
        <taxon>Agaricineae</taxon>
        <taxon>Strophariaceae</taxon>
        <taxon>Agrocybe</taxon>
    </lineage>
</organism>
<dbReference type="AlphaFoldDB" id="A0A8H4R048"/>
<feature type="region of interest" description="Disordered" evidence="1">
    <location>
        <begin position="323"/>
        <end position="386"/>
    </location>
</feature>
<feature type="region of interest" description="Disordered" evidence="1">
    <location>
        <begin position="63"/>
        <end position="182"/>
    </location>
</feature>
<dbReference type="Proteomes" id="UP000521872">
    <property type="component" value="Unassembled WGS sequence"/>
</dbReference>